<keyword evidence="5" id="KW-1185">Reference proteome</keyword>
<evidence type="ECO:0000259" key="3">
    <source>
        <dbReference type="PROSITE" id="PS51724"/>
    </source>
</evidence>
<evidence type="ECO:0000256" key="1">
    <source>
        <dbReference type="SAM" id="MobiDB-lite"/>
    </source>
</evidence>
<feature type="compositionally biased region" description="Low complexity" evidence="1">
    <location>
        <begin position="303"/>
        <end position="337"/>
    </location>
</feature>
<dbReference type="STRING" id="1945662.B0A89_09925"/>
<feature type="chain" id="PRO_5010880319" description="SPOR domain-containing protein" evidence="2">
    <location>
        <begin position="29"/>
        <end position="418"/>
    </location>
</feature>
<keyword evidence="2" id="KW-0732">Signal</keyword>
<dbReference type="Pfam" id="PF05036">
    <property type="entry name" value="SPOR"/>
    <property type="match status" value="1"/>
</dbReference>
<feature type="region of interest" description="Disordered" evidence="1">
    <location>
        <begin position="273"/>
        <end position="340"/>
    </location>
</feature>
<sequence>MRITGLTAILPGVVGAALLAALVLPAHASGAAAAAAATKAEEAAPPPPALVPPAPERTLDVPAEELAARPPAEPPPADFAGAQFIDAAGCVFVRTPEGWLARIARDGSAICGYPPTLSARRSAPDRVQPLFPDRQEPRARMIERVLSETIMPSLQTGELADGAHAAGRAGGQAMGHGGGDRLMASDAVDPPRPPLQGPAQPAGDPLGFAAVRAQAPVPAQPPVDRSGRLCRLIGAQAQPRPGIGGSSALGFCGAAGPDLRPRLASAEAGGLPARMGAAAHPGAPRKSAKAAAASGSRRGGAGAAAAQAQGRSTGAAPRRAAAAAAPRGAAGTQGTARKAGDAAALIPPGARYVQVGAFKDAGDAGRTAQRLAGMGLPVLRARQGGSHVLMIGPLPGREAIVRMIDRLRRAGYRNAHAR</sequence>
<gene>
    <name evidence="4" type="ORF">B0A89_09925</name>
</gene>
<name>A0A1W6CYG6_9RHOB</name>
<dbReference type="AlphaFoldDB" id="A0A1W6CYG6"/>
<reference evidence="4 5" key="1">
    <citation type="submission" date="2017-03" db="EMBL/GenBank/DDBJ databases">
        <title>Genome sequence of Paracoccus contaminans isolated from a water microcosm.</title>
        <authorList>
            <person name="Aurass P."/>
            <person name="Karste S."/>
            <person name="Trost E."/>
            <person name="Glaeser S.P."/>
            <person name="Kaempfer P."/>
            <person name="Flieger A."/>
        </authorList>
    </citation>
    <scope>NUCLEOTIDE SEQUENCE [LARGE SCALE GENOMIC DNA]</scope>
    <source>
        <strain evidence="5">RKI 16-01929T\LMG 29738T\CCM 8701T\CIP 111112T</strain>
    </source>
</reference>
<accession>A0A1W6CYG6</accession>
<protein>
    <recommendedName>
        <fullName evidence="3">SPOR domain-containing protein</fullName>
    </recommendedName>
</protein>
<dbReference type="GO" id="GO:0042834">
    <property type="term" value="F:peptidoglycan binding"/>
    <property type="evidence" value="ECO:0007669"/>
    <property type="project" value="InterPro"/>
</dbReference>
<dbReference type="RefSeq" id="WP_085378016.1">
    <property type="nucleotide sequence ID" value="NZ_CP020612.1"/>
</dbReference>
<dbReference type="InterPro" id="IPR036680">
    <property type="entry name" value="SPOR-like_sf"/>
</dbReference>
<dbReference type="InterPro" id="IPR007730">
    <property type="entry name" value="SPOR-like_dom"/>
</dbReference>
<dbReference type="Proteomes" id="UP000193017">
    <property type="component" value="Chromosome"/>
</dbReference>
<dbReference type="Gene3D" id="3.30.70.1070">
    <property type="entry name" value="Sporulation related repeat"/>
    <property type="match status" value="1"/>
</dbReference>
<proteinExistence type="predicted"/>
<dbReference type="SUPFAM" id="SSF110997">
    <property type="entry name" value="Sporulation related repeat"/>
    <property type="match status" value="1"/>
</dbReference>
<evidence type="ECO:0000313" key="4">
    <source>
        <dbReference type="EMBL" id="ARJ69896.1"/>
    </source>
</evidence>
<evidence type="ECO:0000256" key="2">
    <source>
        <dbReference type="SAM" id="SignalP"/>
    </source>
</evidence>
<dbReference type="KEGG" id="pcon:B0A89_09925"/>
<dbReference type="PROSITE" id="PS51724">
    <property type="entry name" value="SPOR"/>
    <property type="match status" value="1"/>
</dbReference>
<feature type="compositionally biased region" description="Low complexity" evidence="1">
    <location>
        <begin position="281"/>
        <end position="296"/>
    </location>
</feature>
<organism evidence="4 5">
    <name type="scientific">Paracoccus contaminans</name>
    <dbReference type="NCBI Taxonomy" id="1945662"/>
    <lineage>
        <taxon>Bacteria</taxon>
        <taxon>Pseudomonadati</taxon>
        <taxon>Pseudomonadota</taxon>
        <taxon>Alphaproteobacteria</taxon>
        <taxon>Rhodobacterales</taxon>
        <taxon>Paracoccaceae</taxon>
        <taxon>Paracoccus</taxon>
    </lineage>
</organism>
<evidence type="ECO:0000313" key="5">
    <source>
        <dbReference type="Proteomes" id="UP000193017"/>
    </source>
</evidence>
<feature type="domain" description="SPOR" evidence="3">
    <location>
        <begin position="345"/>
        <end position="418"/>
    </location>
</feature>
<dbReference type="EMBL" id="CP020612">
    <property type="protein sequence ID" value="ARJ69896.1"/>
    <property type="molecule type" value="Genomic_DNA"/>
</dbReference>
<feature type="signal peptide" evidence="2">
    <location>
        <begin position="1"/>
        <end position="28"/>
    </location>
</feature>
<dbReference type="OrthoDB" id="7843142at2"/>